<dbReference type="EMBL" id="JBGFUD010008834">
    <property type="protein sequence ID" value="MFH4982243.1"/>
    <property type="molecule type" value="Genomic_DNA"/>
</dbReference>
<feature type="domain" description="Synaptojanin-1/2 RNA recognition motif" evidence="3">
    <location>
        <begin position="314"/>
        <end position="462"/>
    </location>
</feature>
<gene>
    <name evidence="4" type="ORF">AB6A40_008952</name>
</gene>
<dbReference type="Gene3D" id="3.30.70.330">
    <property type="match status" value="1"/>
</dbReference>
<dbReference type="InterPro" id="IPR046985">
    <property type="entry name" value="IP5"/>
</dbReference>
<dbReference type="AlphaFoldDB" id="A0ABD6EYT8"/>
<dbReference type="Proteomes" id="UP001608902">
    <property type="component" value="Unassembled WGS sequence"/>
</dbReference>
<feature type="region of interest" description="Disordered" evidence="1">
    <location>
        <begin position="533"/>
        <end position="553"/>
    </location>
</feature>
<protein>
    <recommendedName>
        <fullName evidence="6">Phosphoinositide 5-phosphatase</fullName>
    </recommendedName>
</protein>
<evidence type="ECO:0008006" key="6">
    <source>
        <dbReference type="Google" id="ProtNLM"/>
    </source>
</evidence>
<dbReference type="Pfam" id="PF22669">
    <property type="entry name" value="Exo_endo_phos2"/>
    <property type="match status" value="1"/>
</dbReference>
<dbReference type="PANTHER" id="PTHR11200:SF257">
    <property type="entry name" value="PHOSPHOINOSITIDE 5-PHOSPHATASE"/>
    <property type="match status" value="1"/>
</dbReference>
<dbReference type="Gene3D" id="3.60.10.10">
    <property type="entry name" value="Endonuclease/exonuclease/phosphatase"/>
    <property type="match status" value="1"/>
</dbReference>
<dbReference type="PANTHER" id="PTHR11200">
    <property type="entry name" value="INOSITOL 5-PHOSPHATASE"/>
    <property type="match status" value="1"/>
</dbReference>
<proteinExistence type="predicted"/>
<accession>A0ABD6EYT8</accession>
<dbReference type="InterPro" id="IPR000300">
    <property type="entry name" value="IPPc"/>
</dbReference>
<feature type="domain" description="Inositol polyphosphate-related phosphatase" evidence="2">
    <location>
        <begin position="5"/>
        <end position="321"/>
    </location>
</feature>
<sequence>MTIQVPLTIFVGTWNVNGGKNMCNIAFRDQEAPLTEWLFPKNSLVNVDGPDDQPDIFAIGLEEIIDLSASNIVKASTSNQKLWCDGLRKALSERGRYILLGCEQLVGVCFFIFIKPHLSSVIKELAIDSVKTGMGGATGNKGSIAIRFTIYSTSVCFICSHFAAGQNEVRDRNEDFATAVRKIRFPMGRSIMSHDLIFWTGDFNYRISLPGEDVKRAVRAENFSYLVQNDQLTQQKAANCVFNGFSEGDLTFAPTYKYDTFSDDYDTSEKCRSPAWTDRVLWLDATSRNAVKLKRYCRSELKTSDHRPVSATFHVAVLKVDLEKCRMVYNDVLSSMGPPDSTVIVTMEGYSKFPTVFYPLIIEKLATLGLTPALCKLDQSDLWIILNSGEMAIAALSMNEIRLNGVRMFVRLRTPDWTDDQQLQFDPSAISDFSDTWQYSSSDVTNDYDFSDDEDEVTIPSMLVAPHSSVPMRSASAKELNTVFPAVSDCFISADVNRGNSTSLISNQTELESIQKTQRNAFTPAIPVRPRRSAVDSNISCSSQEQPPPPPHRIVRSANTGVKMISEPNITANNQVQLQSLPVVPPRPRFE</sequence>
<dbReference type="InterPro" id="IPR015047">
    <property type="entry name" value="SYNJ1/2_RRM"/>
</dbReference>
<dbReference type="InterPro" id="IPR036691">
    <property type="entry name" value="Endo/exonu/phosph_ase_sf"/>
</dbReference>
<dbReference type="SUPFAM" id="SSF56219">
    <property type="entry name" value="DNase I-like"/>
    <property type="match status" value="1"/>
</dbReference>
<evidence type="ECO:0000313" key="4">
    <source>
        <dbReference type="EMBL" id="MFH4982243.1"/>
    </source>
</evidence>
<evidence type="ECO:0000259" key="3">
    <source>
        <dbReference type="SMART" id="SM01165"/>
    </source>
</evidence>
<name>A0ABD6EYT8_9BILA</name>
<comment type="caution">
    <text evidence="4">The sequence shown here is derived from an EMBL/GenBank/DDBJ whole genome shotgun (WGS) entry which is preliminary data.</text>
</comment>
<dbReference type="InterPro" id="IPR012677">
    <property type="entry name" value="Nucleotide-bd_a/b_plait_sf"/>
</dbReference>
<reference evidence="4 5" key="1">
    <citation type="submission" date="2024-08" db="EMBL/GenBank/DDBJ databases">
        <title>Gnathostoma spinigerum genome.</title>
        <authorList>
            <person name="Gonzalez-Bertolin B."/>
            <person name="Monzon S."/>
            <person name="Zaballos A."/>
            <person name="Jimenez P."/>
            <person name="Dekumyoy P."/>
            <person name="Varona S."/>
            <person name="Cuesta I."/>
            <person name="Sumanam S."/>
            <person name="Adisakwattana P."/>
            <person name="Gasser R.B."/>
            <person name="Hernandez-Gonzalez A."/>
            <person name="Young N.D."/>
            <person name="Perteguer M.J."/>
        </authorList>
    </citation>
    <scope>NUCLEOTIDE SEQUENCE [LARGE SCALE GENOMIC DNA]</scope>
    <source>
        <strain evidence="4">AL3</strain>
        <tissue evidence="4">Liver</tissue>
    </source>
</reference>
<dbReference type="SMART" id="SM00128">
    <property type="entry name" value="IPPc"/>
    <property type="match status" value="1"/>
</dbReference>
<organism evidence="4 5">
    <name type="scientific">Gnathostoma spinigerum</name>
    <dbReference type="NCBI Taxonomy" id="75299"/>
    <lineage>
        <taxon>Eukaryota</taxon>
        <taxon>Metazoa</taxon>
        <taxon>Ecdysozoa</taxon>
        <taxon>Nematoda</taxon>
        <taxon>Chromadorea</taxon>
        <taxon>Rhabditida</taxon>
        <taxon>Spirurina</taxon>
        <taxon>Gnathostomatomorpha</taxon>
        <taxon>Gnathostomatoidea</taxon>
        <taxon>Gnathostomatidae</taxon>
        <taxon>Gnathostoma</taxon>
    </lineage>
</organism>
<dbReference type="Pfam" id="PF08952">
    <property type="entry name" value="DUF1866"/>
    <property type="match status" value="1"/>
</dbReference>
<evidence type="ECO:0000313" key="5">
    <source>
        <dbReference type="Proteomes" id="UP001608902"/>
    </source>
</evidence>
<feature type="compositionally biased region" description="Polar residues" evidence="1">
    <location>
        <begin position="535"/>
        <end position="545"/>
    </location>
</feature>
<dbReference type="SMART" id="SM01165">
    <property type="entry name" value="DUF1866"/>
    <property type="match status" value="1"/>
</dbReference>
<keyword evidence="5" id="KW-1185">Reference proteome</keyword>
<evidence type="ECO:0000256" key="1">
    <source>
        <dbReference type="SAM" id="MobiDB-lite"/>
    </source>
</evidence>
<evidence type="ECO:0000259" key="2">
    <source>
        <dbReference type="SMART" id="SM00128"/>
    </source>
</evidence>